<sequence>PEGLGQYPTSGGVSARAVDDRGWTGPKGSKGGMGGGVRKEYGVLSPASPKTPSSLPESTPPHQFSPRLSDRLPPPEGNEVLRLGPGALSAKEAERGNGSERGGRCGGGRA</sequence>
<proteinExistence type="predicted"/>
<evidence type="ECO:0000313" key="3">
    <source>
        <dbReference type="Proteomes" id="UP000266841"/>
    </source>
</evidence>
<evidence type="ECO:0000256" key="1">
    <source>
        <dbReference type="SAM" id="MobiDB-lite"/>
    </source>
</evidence>
<feature type="region of interest" description="Disordered" evidence="1">
    <location>
        <begin position="1"/>
        <end position="110"/>
    </location>
</feature>
<feature type="non-terminal residue" evidence="2">
    <location>
        <position position="1"/>
    </location>
</feature>
<gene>
    <name evidence="2" type="ORF">THAOC_23246</name>
</gene>
<accession>K0RWI3</accession>
<dbReference type="Proteomes" id="UP000266841">
    <property type="component" value="Unassembled WGS sequence"/>
</dbReference>
<organism evidence="2 3">
    <name type="scientific">Thalassiosira oceanica</name>
    <name type="common">Marine diatom</name>
    <dbReference type="NCBI Taxonomy" id="159749"/>
    <lineage>
        <taxon>Eukaryota</taxon>
        <taxon>Sar</taxon>
        <taxon>Stramenopiles</taxon>
        <taxon>Ochrophyta</taxon>
        <taxon>Bacillariophyta</taxon>
        <taxon>Coscinodiscophyceae</taxon>
        <taxon>Thalassiosirophycidae</taxon>
        <taxon>Thalassiosirales</taxon>
        <taxon>Thalassiosiraceae</taxon>
        <taxon>Thalassiosira</taxon>
    </lineage>
</organism>
<feature type="compositionally biased region" description="Polar residues" evidence="1">
    <location>
        <begin position="48"/>
        <end position="62"/>
    </location>
</feature>
<feature type="compositionally biased region" description="Basic and acidic residues" evidence="1">
    <location>
        <begin position="91"/>
        <end position="103"/>
    </location>
</feature>
<comment type="caution">
    <text evidence="2">The sequence shown here is derived from an EMBL/GenBank/DDBJ whole genome shotgun (WGS) entry which is preliminary data.</text>
</comment>
<dbReference type="EMBL" id="AGNL01030482">
    <property type="protein sequence ID" value="EJK56794.1"/>
    <property type="molecule type" value="Genomic_DNA"/>
</dbReference>
<dbReference type="AlphaFoldDB" id="K0RWI3"/>
<name>K0RWI3_THAOC</name>
<protein>
    <submittedName>
        <fullName evidence="2">Uncharacterized protein</fullName>
    </submittedName>
</protein>
<evidence type="ECO:0000313" key="2">
    <source>
        <dbReference type="EMBL" id="EJK56794.1"/>
    </source>
</evidence>
<keyword evidence="3" id="KW-1185">Reference proteome</keyword>
<reference evidence="2 3" key="1">
    <citation type="journal article" date="2012" name="Genome Biol.">
        <title>Genome and low-iron response of an oceanic diatom adapted to chronic iron limitation.</title>
        <authorList>
            <person name="Lommer M."/>
            <person name="Specht M."/>
            <person name="Roy A.S."/>
            <person name="Kraemer L."/>
            <person name="Andreson R."/>
            <person name="Gutowska M.A."/>
            <person name="Wolf J."/>
            <person name="Bergner S.V."/>
            <person name="Schilhabel M.B."/>
            <person name="Klostermeier U.C."/>
            <person name="Beiko R.G."/>
            <person name="Rosenstiel P."/>
            <person name="Hippler M."/>
            <person name="Laroche J."/>
        </authorList>
    </citation>
    <scope>NUCLEOTIDE SEQUENCE [LARGE SCALE GENOMIC DNA]</scope>
    <source>
        <strain evidence="2 3">CCMP1005</strain>
    </source>
</reference>